<protein>
    <submittedName>
        <fullName evidence="2">Uncharacterized protein</fullName>
    </submittedName>
</protein>
<evidence type="ECO:0000313" key="3">
    <source>
        <dbReference type="Proteomes" id="UP001066276"/>
    </source>
</evidence>
<proteinExistence type="predicted"/>
<gene>
    <name evidence="2" type="ORF">NDU88_004289</name>
</gene>
<accession>A0AAV7UGF5</accession>
<name>A0AAV7UGF5_PLEWA</name>
<dbReference type="Proteomes" id="UP001066276">
    <property type="component" value="Chromosome 3_1"/>
</dbReference>
<feature type="region of interest" description="Disordered" evidence="1">
    <location>
        <begin position="131"/>
        <end position="156"/>
    </location>
</feature>
<reference evidence="2" key="1">
    <citation type="journal article" date="2022" name="bioRxiv">
        <title>Sequencing and chromosome-scale assembly of the giantPleurodeles waltlgenome.</title>
        <authorList>
            <person name="Brown T."/>
            <person name="Elewa A."/>
            <person name="Iarovenko S."/>
            <person name="Subramanian E."/>
            <person name="Araus A.J."/>
            <person name="Petzold A."/>
            <person name="Susuki M."/>
            <person name="Suzuki K.-i.T."/>
            <person name="Hayashi T."/>
            <person name="Toyoda A."/>
            <person name="Oliveira C."/>
            <person name="Osipova E."/>
            <person name="Leigh N.D."/>
            <person name="Simon A."/>
            <person name="Yun M.H."/>
        </authorList>
    </citation>
    <scope>NUCLEOTIDE SEQUENCE</scope>
    <source>
        <strain evidence="2">20211129_DDA</strain>
        <tissue evidence="2">Liver</tissue>
    </source>
</reference>
<comment type="caution">
    <text evidence="2">The sequence shown here is derived from an EMBL/GenBank/DDBJ whole genome shotgun (WGS) entry which is preliminary data.</text>
</comment>
<dbReference type="AlphaFoldDB" id="A0AAV7UGF5"/>
<keyword evidence="3" id="KW-1185">Reference proteome</keyword>
<organism evidence="2 3">
    <name type="scientific">Pleurodeles waltl</name>
    <name type="common">Iberian ribbed newt</name>
    <dbReference type="NCBI Taxonomy" id="8319"/>
    <lineage>
        <taxon>Eukaryota</taxon>
        <taxon>Metazoa</taxon>
        <taxon>Chordata</taxon>
        <taxon>Craniata</taxon>
        <taxon>Vertebrata</taxon>
        <taxon>Euteleostomi</taxon>
        <taxon>Amphibia</taxon>
        <taxon>Batrachia</taxon>
        <taxon>Caudata</taxon>
        <taxon>Salamandroidea</taxon>
        <taxon>Salamandridae</taxon>
        <taxon>Pleurodelinae</taxon>
        <taxon>Pleurodeles</taxon>
    </lineage>
</organism>
<feature type="region of interest" description="Disordered" evidence="1">
    <location>
        <begin position="493"/>
        <end position="538"/>
    </location>
</feature>
<evidence type="ECO:0000313" key="2">
    <source>
        <dbReference type="EMBL" id="KAJ1187514.1"/>
    </source>
</evidence>
<dbReference type="EMBL" id="JANPWB010000005">
    <property type="protein sequence ID" value="KAJ1187514.1"/>
    <property type="molecule type" value="Genomic_DNA"/>
</dbReference>
<sequence>MVLRWLLTTEALLPLTGRRSPVDLECLLGPAYIAAGIMVRKPDGPNRAITGKVGVRAPKLGDAQGWLWGGTIGAITLWADLWKGAHVGMHYSLSARYEQIQRTESMHEVKEAMFTLAKAVTVVGNPGHQWRIKGKGGGIKGQGQSTQGHLGKGPAPHRYRERMAEDGAHQSIDVELATEEEARANGGVPGGESSGCRESEHFWANFATTAKANGWGGWEMAMAHMLAPTAHGRGQPVDKEELQPRMVAATGHTYSLPQGEQPETKDKVKRAMGSGTAKAKKTIKAQEENRLAMGVSIDHKVGTSLVRVPMPVPVPIGNEQEPSNEGSTLTPEAGDLVGEVPGGVARSRRGDDPLQGGVLGTASVALLLQSMAEKALTVGTSQRYHRCIETFEDIAPEVVDTNEEFEALVGQVKHFVVWAKGAKKSRNWVMEHLAGVTRKAKLKGMQDPTKGFLFKEALKGWAKHEEKKQDSRSPIEFSTLRDPRVGCAAPCIRGGPHAKWQTRPAGDRSGAGGPEWHSAWPDQRLPGSEAGDRRSATAGQAMWVEPLAGEVAMGVNIEADRGTQATEACLESGRWWAEKLGPGRLVS</sequence>
<evidence type="ECO:0000256" key="1">
    <source>
        <dbReference type="SAM" id="MobiDB-lite"/>
    </source>
</evidence>